<comment type="caution">
    <text evidence="1">The sequence shown here is derived from an EMBL/GenBank/DDBJ whole genome shotgun (WGS) entry which is preliminary data.</text>
</comment>
<dbReference type="EMBL" id="MTKT01001084">
    <property type="protein sequence ID" value="OWM86452.1"/>
    <property type="molecule type" value="Genomic_DNA"/>
</dbReference>
<dbReference type="AlphaFoldDB" id="A0A218XQB7"/>
<accession>A0A218XQB7</accession>
<evidence type="ECO:0000313" key="1">
    <source>
        <dbReference type="EMBL" id="OWM86452.1"/>
    </source>
</evidence>
<name>A0A218XQB7_PUNGR</name>
<sequence length="67" mass="7414">MPWCRGSGLVAPAVAAAKRQDVASRSLSPYRSLQQRLSVTDTSWQNTMSAELRQWPGVCDSHRVEPS</sequence>
<evidence type="ECO:0000313" key="2">
    <source>
        <dbReference type="Proteomes" id="UP000197138"/>
    </source>
</evidence>
<dbReference type="Proteomes" id="UP000197138">
    <property type="component" value="Unassembled WGS sequence"/>
</dbReference>
<proteinExistence type="predicted"/>
<reference evidence="2" key="1">
    <citation type="journal article" date="2017" name="Plant J.">
        <title>The pomegranate (Punica granatum L.) genome and the genomics of punicalagin biosynthesis.</title>
        <authorList>
            <person name="Qin G."/>
            <person name="Xu C."/>
            <person name="Ming R."/>
            <person name="Tang H."/>
            <person name="Guyot R."/>
            <person name="Kramer E.M."/>
            <person name="Hu Y."/>
            <person name="Yi X."/>
            <person name="Qi Y."/>
            <person name="Xu X."/>
            <person name="Gao Z."/>
            <person name="Pan H."/>
            <person name="Jian J."/>
            <person name="Tian Y."/>
            <person name="Yue Z."/>
            <person name="Xu Y."/>
        </authorList>
    </citation>
    <scope>NUCLEOTIDE SEQUENCE [LARGE SCALE GENOMIC DNA]</scope>
    <source>
        <strain evidence="2">cv. Dabenzi</strain>
    </source>
</reference>
<protein>
    <submittedName>
        <fullName evidence="1">Uncharacterized protein</fullName>
    </submittedName>
</protein>
<gene>
    <name evidence="1" type="ORF">CDL15_Pgr021539</name>
</gene>
<organism evidence="1 2">
    <name type="scientific">Punica granatum</name>
    <name type="common">Pomegranate</name>
    <dbReference type="NCBI Taxonomy" id="22663"/>
    <lineage>
        <taxon>Eukaryota</taxon>
        <taxon>Viridiplantae</taxon>
        <taxon>Streptophyta</taxon>
        <taxon>Embryophyta</taxon>
        <taxon>Tracheophyta</taxon>
        <taxon>Spermatophyta</taxon>
        <taxon>Magnoliopsida</taxon>
        <taxon>eudicotyledons</taxon>
        <taxon>Gunneridae</taxon>
        <taxon>Pentapetalae</taxon>
        <taxon>rosids</taxon>
        <taxon>malvids</taxon>
        <taxon>Myrtales</taxon>
        <taxon>Lythraceae</taxon>
        <taxon>Punica</taxon>
    </lineage>
</organism>